<dbReference type="InterPro" id="IPR021124">
    <property type="entry name" value="CRISPR-assoc_prot_Cas5"/>
</dbReference>
<protein>
    <submittedName>
        <fullName evidence="3">CRISPR system Cascade subunit CasD</fullName>
    </submittedName>
</protein>
<dbReference type="GO" id="GO:0003723">
    <property type="term" value="F:RNA binding"/>
    <property type="evidence" value="ECO:0007669"/>
    <property type="project" value="InterPro"/>
</dbReference>
<comment type="caution">
    <text evidence="3">The sequence shown here is derived from an EMBL/GenBank/DDBJ whole genome shotgun (WGS) entry which is preliminary data.</text>
</comment>
<evidence type="ECO:0000313" key="3">
    <source>
        <dbReference type="EMBL" id="MBA9007226.1"/>
    </source>
</evidence>
<dbReference type="Proteomes" id="UP000539313">
    <property type="component" value="Unassembled WGS sequence"/>
</dbReference>
<feature type="region of interest" description="Disordered" evidence="2">
    <location>
        <begin position="214"/>
        <end position="234"/>
    </location>
</feature>
<sequence>MSVLLLQLAGPLQAWGSSARFARRTTEPAPTKSGVIGLLAAALGRDRSHDPVDLAALRFGVRVDQRGVPIRDYQTAHHFETGKSMPVSERFYLADAVFVAALEGPDDLIDELHQAVRRPTYLPYLGRRSCPPSRPLDLGIREDGDIEQALKREDWRASRWHQRRHREPTVRLETIIEATADDGPVDSIRDQPLSFDPTHRRYALRGIRHGYVEVPNPAAPQPSDHDPIAVLGGE</sequence>
<organism evidence="3 4">
    <name type="scientific">Thermomonospora cellulosilytica</name>
    <dbReference type="NCBI Taxonomy" id="1411118"/>
    <lineage>
        <taxon>Bacteria</taxon>
        <taxon>Bacillati</taxon>
        <taxon>Actinomycetota</taxon>
        <taxon>Actinomycetes</taxon>
        <taxon>Streptosporangiales</taxon>
        <taxon>Thermomonosporaceae</taxon>
        <taxon>Thermomonospora</taxon>
    </lineage>
</organism>
<dbReference type="GO" id="GO:0043571">
    <property type="term" value="P:maintenance of CRISPR repeat elements"/>
    <property type="evidence" value="ECO:0007669"/>
    <property type="project" value="InterPro"/>
</dbReference>
<dbReference type="AlphaFoldDB" id="A0A7W3N464"/>
<dbReference type="EMBL" id="JACJII010000001">
    <property type="protein sequence ID" value="MBA9007226.1"/>
    <property type="molecule type" value="Genomic_DNA"/>
</dbReference>
<accession>A0A7W3N464</accession>
<reference evidence="3 4" key="1">
    <citation type="submission" date="2020-08" db="EMBL/GenBank/DDBJ databases">
        <title>Sequencing the genomes of 1000 actinobacteria strains.</title>
        <authorList>
            <person name="Klenk H.-P."/>
        </authorList>
    </citation>
    <scope>NUCLEOTIDE SEQUENCE [LARGE SCALE GENOMIC DNA]</scope>
    <source>
        <strain evidence="3 4">DSM 45823</strain>
    </source>
</reference>
<evidence type="ECO:0000313" key="4">
    <source>
        <dbReference type="Proteomes" id="UP000539313"/>
    </source>
</evidence>
<name>A0A7W3N464_9ACTN</name>
<evidence type="ECO:0000256" key="2">
    <source>
        <dbReference type="SAM" id="MobiDB-lite"/>
    </source>
</evidence>
<dbReference type="Pfam" id="PF09704">
    <property type="entry name" value="Cas_Cas5d"/>
    <property type="match status" value="1"/>
</dbReference>
<gene>
    <name evidence="3" type="ORF">HNR21_006108</name>
</gene>
<dbReference type="InterPro" id="IPR010147">
    <property type="entry name" value="CRISPR-assoc_prot_CasD"/>
</dbReference>
<dbReference type="CDD" id="cd09645">
    <property type="entry name" value="Cas5_I-E"/>
    <property type="match status" value="1"/>
</dbReference>
<keyword evidence="4" id="KW-1185">Reference proteome</keyword>
<dbReference type="InterPro" id="IPR013422">
    <property type="entry name" value="CRISPR-assoc_prot_Cas5_N"/>
</dbReference>
<dbReference type="GO" id="GO:0051607">
    <property type="term" value="P:defense response to virus"/>
    <property type="evidence" value="ECO:0007669"/>
    <property type="project" value="UniProtKB-KW"/>
</dbReference>
<evidence type="ECO:0000256" key="1">
    <source>
        <dbReference type="ARBA" id="ARBA00023118"/>
    </source>
</evidence>
<dbReference type="RefSeq" id="WP_182707859.1">
    <property type="nucleotide sequence ID" value="NZ_JACJII010000001.1"/>
</dbReference>
<dbReference type="NCBIfam" id="TIGR01868">
    <property type="entry name" value="casD_Cas5e"/>
    <property type="match status" value="1"/>
</dbReference>
<proteinExistence type="predicted"/>
<dbReference type="Gene3D" id="3.30.70.2660">
    <property type="match status" value="1"/>
</dbReference>
<keyword evidence="1" id="KW-0051">Antiviral defense</keyword>
<dbReference type="NCBIfam" id="TIGR02593">
    <property type="entry name" value="CRISPR_cas5"/>
    <property type="match status" value="1"/>
</dbReference>